<dbReference type="InterPro" id="IPR013785">
    <property type="entry name" value="Aldolase_TIM"/>
</dbReference>
<keyword evidence="4 9" id="KW-0210">Decarboxylase</keyword>
<feature type="active site" description="For OMPdecase activity" evidence="10">
    <location>
        <position position="67"/>
    </location>
</feature>
<dbReference type="InterPro" id="IPR011060">
    <property type="entry name" value="RibuloseP-bd_barrel"/>
</dbReference>
<feature type="binding site" evidence="9 11">
    <location>
        <position position="202"/>
    </location>
    <ligand>
        <name>substrate</name>
    </ligand>
</feature>
<feature type="binding site" evidence="9 11">
    <location>
        <position position="223"/>
    </location>
    <ligand>
        <name>substrate</name>
    </ligand>
</feature>
<evidence type="ECO:0000256" key="11">
    <source>
        <dbReference type="PIRSR" id="PIRSR614732-2"/>
    </source>
</evidence>
<dbReference type="Pfam" id="PF00215">
    <property type="entry name" value="OMPdecase"/>
    <property type="match status" value="1"/>
</dbReference>
<reference evidence="15" key="1">
    <citation type="submission" date="2017-11" db="EMBL/GenBank/DDBJ databases">
        <title>Complete Genome Sequence of Kyrpidia sp. Strain EA-1, a thermophilic, hydrogen-oxidizing Bacterium, isolated from the Azores.</title>
        <authorList>
            <person name="Reiner J.E."/>
            <person name="Lapp C.J."/>
            <person name="Bunk B."/>
            <person name="Gescher J."/>
        </authorList>
    </citation>
    <scope>NUCLEOTIDE SEQUENCE [LARGE SCALE GENOMIC DNA]</scope>
    <source>
        <strain evidence="15">EA-1</strain>
    </source>
</reference>
<comment type="catalytic activity">
    <reaction evidence="7 9 12">
        <text>orotidine 5'-phosphate + H(+) = UMP + CO2</text>
        <dbReference type="Rhea" id="RHEA:11596"/>
        <dbReference type="ChEBI" id="CHEBI:15378"/>
        <dbReference type="ChEBI" id="CHEBI:16526"/>
        <dbReference type="ChEBI" id="CHEBI:57538"/>
        <dbReference type="ChEBI" id="CHEBI:57865"/>
        <dbReference type="EC" id="4.1.1.23"/>
    </reaction>
</comment>
<dbReference type="InterPro" id="IPR014732">
    <property type="entry name" value="OMPdecase"/>
</dbReference>
<evidence type="ECO:0000256" key="1">
    <source>
        <dbReference type="ARBA" id="ARBA00002356"/>
    </source>
</evidence>
<dbReference type="NCBIfam" id="TIGR01740">
    <property type="entry name" value="pyrF"/>
    <property type="match status" value="1"/>
</dbReference>
<dbReference type="AlphaFoldDB" id="A0A2K8N725"/>
<feature type="active site" description="Proton donor" evidence="9">
    <location>
        <position position="67"/>
    </location>
</feature>
<evidence type="ECO:0000256" key="12">
    <source>
        <dbReference type="RuleBase" id="RU000512"/>
    </source>
</evidence>
<dbReference type="GO" id="GO:0044205">
    <property type="term" value="P:'de novo' UMP biosynthetic process"/>
    <property type="evidence" value="ECO:0007669"/>
    <property type="project" value="UniProtKB-UniRule"/>
</dbReference>
<organism evidence="14 15">
    <name type="scientific">Kyrpidia spormannii</name>
    <dbReference type="NCBI Taxonomy" id="2055160"/>
    <lineage>
        <taxon>Bacteria</taxon>
        <taxon>Bacillati</taxon>
        <taxon>Bacillota</taxon>
        <taxon>Bacilli</taxon>
        <taxon>Bacillales</taxon>
        <taxon>Alicyclobacillaceae</taxon>
        <taxon>Kyrpidia</taxon>
    </lineage>
</organism>
<comment type="subunit">
    <text evidence="3 9">Homodimer.</text>
</comment>
<name>A0A2K8N725_9BACL</name>
<dbReference type="UniPathway" id="UPA00070">
    <property type="reaction ID" value="UER00120"/>
</dbReference>
<evidence type="ECO:0000256" key="2">
    <source>
        <dbReference type="ARBA" id="ARBA00004861"/>
    </source>
</evidence>
<feature type="domain" description="Orotidine 5'-phosphate decarboxylase" evidence="13">
    <location>
        <begin position="9"/>
        <end position="238"/>
    </location>
</feature>
<comment type="similarity">
    <text evidence="8 9">Belongs to the OMP decarboxylase family. Type 1 subfamily.</text>
</comment>
<keyword evidence="6 9" id="KW-0456">Lyase</keyword>
<dbReference type="Proteomes" id="UP000231932">
    <property type="component" value="Chromosome"/>
</dbReference>
<dbReference type="GO" id="GO:0006207">
    <property type="term" value="P:'de novo' pyrimidine nucleobase biosynthetic process"/>
    <property type="evidence" value="ECO:0007669"/>
    <property type="project" value="InterPro"/>
</dbReference>
<evidence type="ECO:0000256" key="5">
    <source>
        <dbReference type="ARBA" id="ARBA00022975"/>
    </source>
</evidence>
<proteinExistence type="inferred from homology"/>
<dbReference type="InterPro" id="IPR018089">
    <property type="entry name" value="OMPdecase_AS"/>
</dbReference>
<dbReference type="SMART" id="SM00934">
    <property type="entry name" value="OMPdecase"/>
    <property type="match status" value="1"/>
</dbReference>
<protein>
    <recommendedName>
        <fullName evidence="9">Orotidine 5'-phosphate decarboxylase</fullName>
        <ecNumber evidence="9">4.1.1.23</ecNumber>
    </recommendedName>
    <alternativeName>
        <fullName evidence="9">OMP decarboxylase</fullName>
        <shortName evidence="9">OMPDCase</shortName>
        <shortName evidence="9">OMPdecase</shortName>
    </alternativeName>
</protein>
<feature type="binding site" evidence="9 11">
    <location>
        <position position="15"/>
    </location>
    <ligand>
        <name>substrate</name>
    </ligand>
</feature>
<evidence type="ECO:0000313" key="14">
    <source>
        <dbReference type="EMBL" id="ATY85144.1"/>
    </source>
</evidence>
<evidence type="ECO:0000259" key="13">
    <source>
        <dbReference type="SMART" id="SM00934"/>
    </source>
</evidence>
<dbReference type="OrthoDB" id="9806203at2"/>
<dbReference type="CDD" id="cd04725">
    <property type="entry name" value="OMP_decarboxylase_like"/>
    <property type="match status" value="1"/>
</dbReference>
<dbReference type="EC" id="4.1.1.23" evidence="9"/>
<evidence type="ECO:0000256" key="7">
    <source>
        <dbReference type="ARBA" id="ARBA00049157"/>
    </source>
</evidence>
<comment type="function">
    <text evidence="1 9">Catalyzes the decarboxylation of orotidine 5'-monophosphate (OMP) to uridine 5'-monophosphate (UMP).</text>
</comment>
<evidence type="ECO:0000256" key="9">
    <source>
        <dbReference type="HAMAP-Rule" id="MF_01200"/>
    </source>
</evidence>
<dbReference type="PROSITE" id="PS00156">
    <property type="entry name" value="OMPDECASE"/>
    <property type="match status" value="1"/>
</dbReference>
<evidence type="ECO:0000256" key="8">
    <source>
        <dbReference type="ARBA" id="ARBA00061012"/>
    </source>
</evidence>
<dbReference type="RefSeq" id="WP_100667937.1">
    <property type="nucleotide sequence ID" value="NZ_CP024955.1"/>
</dbReference>
<feature type="active site" description="For OMPdecase activity" evidence="10">
    <location>
        <position position="65"/>
    </location>
</feature>
<sequence length="248" mass="26912">MNPASLKERIYVALDVNTRERALEVVRAVSPVLSSFKVGMELFYFFGPDILRELRAAGAQRIFLDLKLHDIPNTVARAAAVLTRSGVDMMTVHASGGSRMMETVLRAVADQAAAEGIPRPRVVAVTQLTSTDQKMLNEELGIPGSMTEVVQQYARLAQQSGLDGVVASAEEVPLIREVCGPDFLTVVPGIRPAFYQAEGDDQRRVATPREALERGAGCLVIGRPILRSPDWREAAEAVLAECAEGSRL</sequence>
<feature type="binding site" evidence="9 11">
    <location>
        <position position="129"/>
    </location>
    <ligand>
        <name>substrate</name>
    </ligand>
</feature>
<feature type="active site" description="For OMPdecase activity" evidence="10">
    <location>
        <position position="70"/>
    </location>
</feature>
<feature type="binding site" evidence="9 11">
    <location>
        <position position="222"/>
    </location>
    <ligand>
        <name>substrate</name>
    </ligand>
</feature>
<feature type="binding site" evidence="9 11">
    <location>
        <position position="191"/>
    </location>
    <ligand>
        <name>substrate</name>
    </ligand>
</feature>
<dbReference type="NCBIfam" id="NF001273">
    <property type="entry name" value="PRK00230.1"/>
    <property type="match status" value="1"/>
</dbReference>
<evidence type="ECO:0000256" key="10">
    <source>
        <dbReference type="PIRSR" id="PIRSR614732-1"/>
    </source>
</evidence>
<keyword evidence="5 9" id="KW-0665">Pyrimidine biosynthesis</keyword>
<dbReference type="GO" id="GO:0005829">
    <property type="term" value="C:cytosol"/>
    <property type="evidence" value="ECO:0007669"/>
    <property type="project" value="TreeGrafter"/>
</dbReference>
<dbReference type="GO" id="GO:0004590">
    <property type="term" value="F:orotidine-5'-phosphate decarboxylase activity"/>
    <property type="evidence" value="ECO:0007669"/>
    <property type="project" value="UniProtKB-UniRule"/>
</dbReference>
<gene>
    <name evidence="9" type="primary">pyrF</name>
    <name evidence="14" type="ORF">CVV65_09565</name>
</gene>
<evidence type="ECO:0000256" key="4">
    <source>
        <dbReference type="ARBA" id="ARBA00022793"/>
    </source>
</evidence>
<dbReference type="PANTHER" id="PTHR32119:SF2">
    <property type="entry name" value="OROTIDINE 5'-PHOSPHATE DECARBOXYLASE"/>
    <property type="match status" value="1"/>
</dbReference>
<feature type="binding site" evidence="9">
    <location>
        <begin position="65"/>
        <end position="74"/>
    </location>
    <ligand>
        <name>substrate</name>
    </ligand>
</feature>
<accession>A0A2K8N725</accession>
<dbReference type="KEGG" id="kyr:CVV65_09565"/>
<dbReference type="InterPro" id="IPR047596">
    <property type="entry name" value="OMPdecase_bac"/>
</dbReference>
<dbReference type="Gene3D" id="3.20.20.70">
    <property type="entry name" value="Aldolase class I"/>
    <property type="match status" value="1"/>
</dbReference>
<evidence type="ECO:0000256" key="3">
    <source>
        <dbReference type="ARBA" id="ARBA00011738"/>
    </source>
</evidence>
<dbReference type="EMBL" id="CP024955">
    <property type="protein sequence ID" value="ATY85144.1"/>
    <property type="molecule type" value="Genomic_DNA"/>
</dbReference>
<keyword evidence="15" id="KW-1185">Reference proteome</keyword>
<dbReference type="SUPFAM" id="SSF51366">
    <property type="entry name" value="Ribulose-phoshate binding barrel"/>
    <property type="match status" value="1"/>
</dbReference>
<evidence type="ECO:0000313" key="15">
    <source>
        <dbReference type="Proteomes" id="UP000231932"/>
    </source>
</evidence>
<comment type="pathway">
    <text evidence="2 9 12">Pyrimidine metabolism; UMP biosynthesis via de novo pathway; UMP from orotate: step 2/2.</text>
</comment>
<evidence type="ECO:0000256" key="6">
    <source>
        <dbReference type="ARBA" id="ARBA00023239"/>
    </source>
</evidence>
<feature type="binding site" evidence="9 11">
    <location>
        <position position="37"/>
    </location>
    <ligand>
        <name>substrate</name>
    </ligand>
</feature>
<dbReference type="FunFam" id="3.20.20.70:FF:000015">
    <property type="entry name" value="Orotidine 5'-phosphate decarboxylase"/>
    <property type="match status" value="1"/>
</dbReference>
<dbReference type="InterPro" id="IPR001754">
    <property type="entry name" value="OMPdeCOase_dom"/>
</dbReference>
<dbReference type="PANTHER" id="PTHR32119">
    <property type="entry name" value="OROTIDINE 5'-PHOSPHATE DECARBOXYLASE"/>
    <property type="match status" value="1"/>
</dbReference>
<dbReference type="HAMAP" id="MF_01200_B">
    <property type="entry name" value="OMPdecase_type1_B"/>
    <property type="match status" value="1"/>
</dbReference>